<evidence type="ECO:0000259" key="1">
    <source>
        <dbReference type="PROSITE" id="PS51186"/>
    </source>
</evidence>
<dbReference type="RefSeq" id="WP_110443694.1">
    <property type="nucleotide sequence ID" value="NZ_QGLM01000014.1"/>
</dbReference>
<evidence type="ECO:0000313" key="2">
    <source>
        <dbReference type="EMBL" id="PXY95175.1"/>
    </source>
</evidence>
<reference evidence="2 3" key="1">
    <citation type="submission" date="2018-05" db="EMBL/GenBank/DDBJ databases">
        <title>Reference genomes for bee gut microbiota database.</title>
        <authorList>
            <person name="Ellegaard K.M."/>
        </authorList>
    </citation>
    <scope>NUCLEOTIDE SEQUENCE [LARGE SCALE GENOMIC DNA]</scope>
    <source>
        <strain evidence="2 3">ESL0167</strain>
    </source>
</reference>
<gene>
    <name evidence="2" type="ORF">DKK76_06930</name>
</gene>
<dbReference type="InterPro" id="IPR054597">
    <property type="entry name" value="FeeM_cat"/>
</dbReference>
<accession>A0A318MQV7</accession>
<dbReference type="InterPro" id="IPR016181">
    <property type="entry name" value="Acyl_CoA_acyltransferase"/>
</dbReference>
<organism evidence="2 3">
    <name type="scientific">Frischella perrara</name>
    <dbReference type="NCBI Taxonomy" id="1267021"/>
    <lineage>
        <taxon>Bacteria</taxon>
        <taxon>Pseudomonadati</taxon>
        <taxon>Pseudomonadota</taxon>
        <taxon>Gammaproteobacteria</taxon>
        <taxon>Orbales</taxon>
        <taxon>Orbaceae</taxon>
        <taxon>Frischella</taxon>
    </lineage>
</organism>
<evidence type="ECO:0000313" key="3">
    <source>
        <dbReference type="Proteomes" id="UP000247838"/>
    </source>
</evidence>
<dbReference type="CDD" id="cd04301">
    <property type="entry name" value="NAT_SF"/>
    <property type="match status" value="1"/>
</dbReference>
<dbReference type="Proteomes" id="UP000247838">
    <property type="component" value="Unassembled WGS sequence"/>
</dbReference>
<name>A0A318MQV7_FRIPE</name>
<dbReference type="SUPFAM" id="SSF55729">
    <property type="entry name" value="Acyl-CoA N-acyltransferases (Nat)"/>
    <property type="match status" value="1"/>
</dbReference>
<sequence length="281" mass="32855">MLQGIKNLRIVSHLNKSSSLKENITIKLASTSDEFFEAMWLISREYVRKGLIKNELKQPYFSPYLIIPNNRLLIALHGKQIIGTISLIEDSPIGIPMDNVHMNETVFLRKKSVKFAEIGSFAIDSNYQHLGITLQLYKAIFSYVCEYRNIEYILAAVHPRVAGIYKNLFKFEQVGDIQQYSKLNNAKSVPLQLNTANTIEFIKKTNAFDKNNYSYHTEHQLNPNYEYYKNLNLNNANSDFYYIPLWQESHIKKYFNQCCVDVKSLPEQQRTIFQWLYPTLN</sequence>
<proteinExistence type="predicted"/>
<dbReference type="Gene3D" id="3.40.630.30">
    <property type="match status" value="1"/>
</dbReference>
<dbReference type="Pfam" id="PF21926">
    <property type="entry name" value="FeeM"/>
    <property type="match status" value="1"/>
</dbReference>
<dbReference type="AlphaFoldDB" id="A0A318MQV7"/>
<dbReference type="GO" id="GO:0016747">
    <property type="term" value="F:acyltransferase activity, transferring groups other than amino-acyl groups"/>
    <property type="evidence" value="ECO:0007669"/>
    <property type="project" value="InterPro"/>
</dbReference>
<protein>
    <recommendedName>
        <fullName evidence="1">N-acetyltransferase domain-containing protein</fullName>
    </recommendedName>
</protein>
<feature type="domain" description="N-acetyltransferase" evidence="1">
    <location>
        <begin position="24"/>
        <end position="190"/>
    </location>
</feature>
<dbReference type="PROSITE" id="PS51186">
    <property type="entry name" value="GNAT"/>
    <property type="match status" value="1"/>
</dbReference>
<dbReference type="EMBL" id="QGLM01000014">
    <property type="protein sequence ID" value="PXY95175.1"/>
    <property type="molecule type" value="Genomic_DNA"/>
</dbReference>
<comment type="caution">
    <text evidence="2">The sequence shown here is derived from an EMBL/GenBank/DDBJ whole genome shotgun (WGS) entry which is preliminary data.</text>
</comment>
<dbReference type="InterPro" id="IPR000182">
    <property type="entry name" value="GNAT_dom"/>
</dbReference>